<gene>
    <name evidence="3" type="ORF">TeGR_g7846</name>
</gene>
<sequence length="352" mass="39966">MPWGQPSLHPDAPPPIVPSPLFLTLWERMDLLYVSREHEKPPRSSFRKRQGTLLGNAAYDSARAVGLVKKLPPPDPDMDVWKHQCIRNYFTPEGMTAAEQREKEVRAEMNAEWRRCWSEQAPTLNSPDSTLYIKTSQIPGAGRGLFTSVPIKAKAVICPYYGDIHTDESFHKLKKRLYGFGIQVPREPWEVQARQPLRNVAIASFNKMIREEGIPGGPHRLRLPKERRNIVVDPGPYEDVAGRYANDASRVGGNNCSFASELHNLRALLVADKDIGADEEIFVDYGGSYWEPDPPIEGDDKSLTSRNACKFKGGGFDEDLPERKRIEAERRRKEEAKKEEEEGKNEERYVVG</sequence>
<dbReference type="SMART" id="SM00317">
    <property type="entry name" value="SET"/>
    <property type="match status" value="1"/>
</dbReference>
<evidence type="ECO:0000313" key="3">
    <source>
        <dbReference type="EMBL" id="GMI29425.1"/>
    </source>
</evidence>
<dbReference type="Gene3D" id="2.170.270.10">
    <property type="entry name" value="SET domain"/>
    <property type="match status" value="1"/>
</dbReference>
<dbReference type="SUPFAM" id="SSF82199">
    <property type="entry name" value="SET domain"/>
    <property type="match status" value="1"/>
</dbReference>
<proteinExistence type="predicted"/>
<feature type="compositionally biased region" description="Basic and acidic residues" evidence="1">
    <location>
        <begin position="321"/>
        <end position="352"/>
    </location>
</feature>
<evidence type="ECO:0000259" key="2">
    <source>
        <dbReference type="PROSITE" id="PS50280"/>
    </source>
</evidence>
<accession>A0ABQ6MP55</accession>
<dbReference type="InterPro" id="IPR001214">
    <property type="entry name" value="SET_dom"/>
</dbReference>
<dbReference type="PROSITE" id="PS50280">
    <property type="entry name" value="SET"/>
    <property type="match status" value="1"/>
</dbReference>
<name>A0ABQ6MP55_9STRA</name>
<feature type="domain" description="SET" evidence="2">
    <location>
        <begin position="129"/>
        <end position="286"/>
    </location>
</feature>
<reference evidence="3 4" key="1">
    <citation type="journal article" date="2023" name="Commun. Biol.">
        <title>Genome analysis of Parmales, the sister group of diatoms, reveals the evolutionary specialization of diatoms from phago-mixotrophs to photoautotrophs.</title>
        <authorList>
            <person name="Ban H."/>
            <person name="Sato S."/>
            <person name="Yoshikawa S."/>
            <person name="Yamada K."/>
            <person name="Nakamura Y."/>
            <person name="Ichinomiya M."/>
            <person name="Sato N."/>
            <person name="Blanc-Mathieu R."/>
            <person name="Endo H."/>
            <person name="Kuwata A."/>
            <person name="Ogata H."/>
        </authorList>
    </citation>
    <scope>NUCLEOTIDE SEQUENCE [LARGE SCALE GENOMIC DNA]</scope>
</reference>
<comment type="caution">
    <text evidence="3">The sequence shown here is derived from an EMBL/GenBank/DDBJ whole genome shotgun (WGS) entry which is preliminary data.</text>
</comment>
<dbReference type="EMBL" id="BRYB01004335">
    <property type="protein sequence ID" value="GMI29425.1"/>
    <property type="molecule type" value="Genomic_DNA"/>
</dbReference>
<dbReference type="Pfam" id="PF00856">
    <property type="entry name" value="SET"/>
    <property type="match status" value="1"/>
</dbReference>
<feature type="region of interest" description="Disordered" evidence="1">
    <location>
        <begin position="292"/>
        <end position="352"/>
    </location>
</feature>
<keyword evidence="4" id="KW-1185">Reference proteome</keyword>
<evidence type="ECO:0000313" key="4">
    <source>
        <dbReference type="Proteomes" id="UP001165060"/>
    </source>
</evidence>
<dbReference type="Proteomes" id="UP001165060">
    <property type="component" value="Unassembled WGS sequence"/>
</dbReference>
<dbReference type="InterPro" id="IPR046341">
    <property type="entry name" value="SET_dom_sf"/>
</dbReference>
<evidence type="ECO:0000256" key="1">
    <source>
        <dbReference type="SAM" id="MobiDB-lite"/>
    </source>
</evidence>
<protein>
    <recommendedName>
        <fullName evidence="2">SET domain-containing protein</fullName>
    </recommendedName>
</protein>
<organism evidence="3 4">
    <name type="scientific">Tetraparma gracilis</name>
    <dbReference type="NCBI Taxonomy" id="2962635"/>
    <lineage>
        <taxon>Eukaryota</taxon>
        <taxon>Sar</taxon>
        <taxon>Stramenopiles</taxon>
        <taxon>Ochrophyta</taxon>
        <taxon>Bolidophyceae</taxon>
        <taxon>Parmales</taxon>
        <taxon>Triparmaceae</taxon>
        <taxon>Tetraparma</taxon>
    </lineage>
</organism>